<gene>
    <name evidence="1" type="ORF">GGQ93_000319</name>
</gene>
<accession>A0A7W9F8R8</accession>
<reference evidence="1 2" key="1">
    <citation type="submission" date="2020-08" db="EMBL/GenBank/DDBJ databases">
        <title>Genomic Encyclopedia of Type Strains, Phase IV (KMG-IV): sequencing the most valuable type-strain genomes for metagenomic binning, comparative biology and taxonomic classification.</title>
        <authorList>
            <person name="Goeker M."/>
        </authorList>
    </citation>
    <scope>NUCLEOTIDE SEQUENCE [LARGE SCALE GENOMIC DNA]</scope>
    <source>
        <strain evidence="1 2">DSM 4731</strain>
    </source>
</reference>
<dbReference type="Proteomes" id="UP000527324">
    <property type="component" value="Unassembled WGS sequence"/>
</dbReference>
<sequence>MADEFTAEETALYDELAERAGEVARRILAERGLIYLDDLTPAAARDLLRIAW</sequence>
<organism evidence="1 2">
    <name type="scientific">Brevundimonas aurantiaca</name>
    <dbReference type="NCBI Taxonomy" id="74316"/>
    <lineage>
        <taxon>Bacteria</taxon>
        <taxon>Pseudomonadati</taxon>
        <taxon>Pseudomonadota</taxon>
        <taxon>Alphaproteobacteria</taxon>
        <taxon>Caulobacterales</taxon>
        <taxon>Caulobacteraceae</taxon>
        <taxon>Brevundimonas</taxon>
    </lineage>
</organism>
<dbReference type="AlphaFoldDB" id="A0A7W9F8R8"/>
<evidence type="ECO:0000313" key="1">
    <source>
        <dbReference type="EMBL" id="MBB5738628.1"/>
    </source>
</evidence>
<proteinExistence type="predicted"/>
<comment type="caution">
    <text evidence="1">The sequence shown here is derived from an EMBL/GenBank/DDBJ whole genome shotgun (WGS) entry which is preliminary data.</text>
</comment>
<evidence type="ECO:0000313" key="2">
    <source>
        <dbReference type="Proteomes" id="UP000527324"/>
    </source>
</evidence>
<keyword evidence="2" id="KW-1185">Reference proteome</keyword>
<dbReference type="EMBL" id="JACHOQ010000001">
    <property type="protein sequence ID" value="MBB5738628.1"/>
    <property type="molecule type" value="Genomic_DNA"/>
</dbReference>
<dbReference type="RefSeq" id="WP_156314211.1">
    <property type="nucleotide sequence ID" value="NZ_CAJFZS010000001.1"/>
</dbReference>
<protein>
    <submittedName>
        <fullName evidence="1">Uncharacterized protein</fullName>
    </submittedName>
</protein>
<name>A0A7W9F8R8_9CAUL</name>